<keyword evidence="2" id="KW-1185">Reference proteome</keyword>
<name>A0A8S3U877_MYTED</name>
<dbReference type="OrthoDB" id="6141491at2759"/>
<comment type="caution">
    <text evidence="1">The sequence shown here is derived from an EMBL/GenBank/DDBJ whole genome shotgun (WGS) entry which is preliminary data.</text>
</comment>
<organism evidence="1 2">
    <name type="scientific">Mytilus edulis</name>
    <name type="common">Blue mussel</name>
    <dbReference type="NCBI Taxonomy" id="6550"/>
    <lineage>
        <taxon>Eukaryota</taxon>
        <taxon>Metazoa</taxon>
        <taxon>Spiralia</taxon>
        <taxon>Lophotrochozoa</taxon>
        <taxon>Mollusca</taxon>
        <taxon>Bivalvia</taxon>
        <taxon>Autobranchia</taxon>
        <taxon>Pteriomorphia</taxon>
        <taxon>Mytilida</taxon>
        <taxon>Mytiloidea</taxon>
        <taxon>Mytilidae</taxon>
        <taxon>Mytilinae</taxon>
        <taxon>Mytilus</taxon>
    </lineage>
</organism>
<evidence type="ECO:0000313" key="1">
    <source>
        <dbReference type="EMBL" id="CAG2241997.1"/>
    </source>
</evidence>
<dbReference type="Proteomes" id="UP000683360">
    <property type="component" value="Unassembled WGS sequence"/>
</dbReference>
<proteinExistence type="predicted"/>
<reference evidence="1" key="1">
    <citation type="submission" date="2021-03" db="EMBL/GenBank/DDBJ databases">
        <authorList>
            <person name="Bekaert M."/>
        </authorList>
    </citation>
    <scope>NUCLEOTIDE SEQUENCE</scope>
</reference>
<gene>
    <name evidence="1" type="ORF">MEDL_54191</name>
</gene>
<dbReference type="EMBL" id="CAJPWZ010002609">
    <property type="protein sequence ID" value="CAG2241997.1"/>
    <property type="molecule type" value="Genomic_DNA"/>
</dbReference>
<sequence>MLGKLVATVLKTKSRTKYINNKPFTYFDTLVEKNHSSNTKKLQIPPHCQVKTENMALTIKCAREYYLNGVRLQCTATFAPNSTSIKILGHKVDERICSKACEKINSWNFKHDFCGICARLVRSTVKRKMEQELPLTNEQIIDKLLSTGAPENFKILLESQLQNCKSNFDIHQRRWHSKILSLCLTLYCKSPNAYDNLRQSGMLCLPAKSTLICYKNCVKQKPGINHDNLTWMSKEAVRQQVSIFGHIGGLLLNEMSIQDDIEITRKGDAWEIVGGIDMGQTNNAISTITNRKKEVKLATHC</sequence>
<protein>
    <submittedName>
        <fullName evidence="1">Uncharacterized protein</fullName>
    </submittedName>
</protein>
<evidence type="ECO:0000313" key="2">
    <source>
        <dbReference type="Proteomes" id="UP000683360"/>
    </source>
</evidence>
<accession>A0A8S3U877</accession>
<dbReference type="AlphaFoldDB" id="A0A8S3U877"/>